<reference evidence="3" key="1">
    <citation type="submission" date="2016-06" db="UniProtKB">
        <authorList>
            <consortium name="WormBaseParasite"/>
        </authorList>
    </citation>
    <scope>IDENTIFICATION</scope>
</reference>
<reference evidence="1 2" key="2">
    <citation type="submission" date="2018-11" db="EMBL/GenBank/DDBJ databases">
        <authorList>
            <consortium name="Pathogen Informatics"/>
        </authorList>
    </citation>
    <scope>NUCLEOTIDE SEQUENCE [LARGE SCALE GENOMIC DNA]</scope>
</reference>
<dbReference type="WBParaSite" id="OFLC_0000774001-mRNA-1">
    <property type="protein sequence ID" value="OFLC_0000774001-mRNA-1"/>
    <property type="gene ID" value="OFLC_0000774001"/>
</dbReference>
<dbReference type="AlphaFoldDB" id="A0A183HJS9"/>
<gene>
    <name evidence="1" type="ORF">OFLC_LOCUS7739</name>
</gene>
<name>A0A183HJS9_9BILA</name>
<protein>
    <submittedName>
        <fullName evidence="1 3">Uncharacterized protein</fullName>
    </submittedName>
</protein>
<sequence length="37" mass="4435">MEHAFVVFDQEWNFLMVVRVVVVEEVEVDVVRGEWRG</sequence>
<accession>A0A183HJS9</accession>
<dbReference type="EMBL" id="UZAJ01008271">
    <property type="protein sequence ID" value="VDO52367.1"/>
    <property type="molecule type" value="Genomic_DNA"/>
</dbReference>
<keyword evidence="2" id="KW-1185">Reference proteome</keyword>
<dbReference type="Proteomes" id="UP000267606">
    <property type="component" value="Unassembled WGS sequence"/>
</dbReference>
<evidence type="ECO:0000313" key="3">
    <source>
        <dbReference type="WBParaSite" id="OFLC_0000774001-mRNA-1"/>
    </source>
</evidence>
<evidence type="ECO:0000313" key="2">
    <source>
        <dbReference type="Proteomes" id="UP000267606"/>
    </source>
</evidence>
<evidence type="ECO:0000313" key="1">
    <source>
        <dbReference type="EMBL" id="VDO52367.1"/>
    </source>
</evidence>
<organism evidence="3">
    <name type="scientific">Onchocerca flexuosa</name>
    <dbReference type="NCBI Taxonomy" id="387005"/>
    <lineage>
        <taxon>Eukaryota</taxon>
        <taxon>Metazoa</taxon>
        <taxon>Ecdysozoa</taxon>
        <taxon>Nematoda</taxon>
        <taxon>Chromadorea</taxon>
        <taxon>Rhabditida</taxon>
        <taxon>Spirurina</taxon>
        <taxon>Spiruromorpha</taxon>
        <taxon>Filarioidea</taxon>
        <taxon>Onchocercidae</taxon>
        <taxon>Onchocerca</taxon>
    </lineage>
</organism>
<proteinExistence type="predicted"/>